<evidence type="ECO:0000256" key="1">
    <source>
        <dbReference type="SAM" id="MobiDB-lite"/>
    </source>
</evidence>
<sequence>MLTFSQLFTINTQLLLKLHIAKTALHFLQLAVYHKPFRVRCKFSMAKSAFSRPMPVTVMTFLVAALLLMSSEVANATINYDVAAGLKLGRRALLAETAGRGGYNAHPNGRGGYNAHPDGRGGYN</sequence>
<reference evidence="2 3" key="1">
    <citation type="submission" date="2020-10" db="EMBL/GenBank/DDBJ databases">
        <title>Plant Genome Project.</title>
        <authorList>
            <person name="Zhang R.-G."/>
        </authorList>
    </citation>
    <scope>NUCLEOTIDE SEQUENCE [LARGE SCALE GENOMIC DNA]</scope>
    <source>
        <strain evidence="2">FAFU-HL-1</strain>
        <tissue evidence="2">Leaf</tissue>
    </source>
</reference>
<dbReference type="Proteomes" id="UP000657918">
    <property type="component" value="Unassembled WGS sequence"/>
</dbReference>
<protein>
    <recommendedName>
        <fullName evidence="4">Glycine-rich protein</fullName>
    </recommendedName>
</protein>
<evidence type="ECO:0000313" key="2">
    <source>
        <dbReference type="EMBL" id="KAF9682726.1"/>
    </source>
</evidence>
<dbReference type="OrthoDB" id="849119at2759"/>
<name>A0A835KB67_9ROSI</name>
<keyword evidence="3" id="KW-1185">Reference proteome</keyword>
<dbReference type="EMBL" id="JADGMS010000005">
    <property type="protein sequence ID" value="KAF9682726.1"/>
    <property type="molecule type" value="Genomic_DNA"/>
</dbReference>
<comment type="caution">
    <text evidence="2">The sequence shown here is derived from an EMBL/GenBank/DDBJ whole genome shotgun (WGS) entry which is preliminary data.</text>
</comment>
<organism evidence="2 3">
    <name type="scientific">Salix dunnii</name>
    <dbReference type="NCBI Taxonomy" id="1413687"/>
    <lineage>
        <taxon>Eukaryota</taxon>
        <taxon>Viridiplantae</taxon>
        <taxon>Streptophyta</taxon>
        <taxon>Embryophyta</taxon>
        <taxon>Tracheophyta</taxon>
        <taxon>Spermatophyta</taxon>
        <taxon>Magnoliopsida</taxon>
        <taxon>eudicotyledons</taxon>
        <taxon>Gunneridae</taxon>
        <taxon>Pentapetalae</taxon>
        <taxon>rosids</taxon>
        <taxon>fabids</taxon>
        <taxon>Malpighiales</taxon>
        <taxon>Salicaceae</taxon>
        <taxon>Saliceae</taxon>
        <taxon>Salix</taxon>
    </lineage>
</organism>
<accession>A0A835KB67</accession>
<proteinExistence type="predicted"/>
<dbReference type="AlphaFoldDB" id="A0A835KB67"/>
<gene>
    <name evidence="2" type="ORF">SADUNF_Sadunf05G0138600</name>
</gene>
<feature type="region of interest" description="Disordered" evidence="1">
    <location>
        <begin position="105"/>
        <end position="124"/>
    </location>
</feature>
<evidence type="ECO:0000313" key="3">
    <source>
        <dbReference type="Proteomes" id="UP000657918"/>
    </source>
</evidence>
<evidence type="ECO:0008006" key="4">
    <source>
        <dbReference type="Google" id="ProtNLM"/>
    </source>
</evidence>